<dbReference type="EMBL" id="JAANBB010000387">
    <property type="protein sequence ID" value="KAF7543156.1"/>
    <property type="molecule type" value="Genomic_DNA"/>
</dbReference>
<organism evidence="2 3">
    <name type="scientific">Cylindrodendrum hubeiense</name>
    <dbReference type="NCBI Taxonomy" id="595255"/>
    <lineage>
        <taxon>Eukaryota</taxon>
        <taxon>Fungi</taxon>
        <taxon>Dikarya</taxon>
        <taxon>Ascomycota</taxon>
        <taxon>Pezizomycotina</taxon>
        <taxon>Sordariomycetes</taxon>
        <taxon>Hypocreomycetidae</taxon>
        <taxon>Hypocreales</taxon>
        <taxon>Nectriaceae</taxon>
        <taxon>Cylindrodendrum</taxon>
    </lineage>
</organism>
<name>A0A9P5GWR2_9HYPO</name>
<evidence type="ECO:0000313" key="3">
    <source>
        <dbReference type="Proteomes" id="UP000722485"/>
    </source>
</evidence>
<evidence type="ECO:0000313" key="2">
    <source>
        <dbReference type="EMBL" id="KAF7543156.1"/>
    </source>
</evidence>
<dbReference type="AlphaFoldDB" id="A0A9P5GWR2"/>
<protein>
    <submittedName>
        <fullName evidence="2">Uncharacterized protein</fullName>
    </submittedName>
</protein>
<evidence type="ECO:0000256" key="1">
    <source>
        <dbReference type="SAM" id="MobiDB-lite"/>
    </source>
</evidence>
<dbReference type="Proteomes" id="UP000722485">
    <property type="component" value="Unassembled WGS sequence"/>
</dbReference>
<comment type="caution">
    <text evidence="2">The sequence shown here is derived from an EMBL/GenBank/DDBJ whole genome shotgun (WGS) entry which is preliminary data.</text>
</comment>
<feature type="region of interest" description="Disordered" evidence="1">
    <location>
        <begin position="1"/>
        <end position="32"/>
    </location>
</feature>
<keyword evidence="3" id="KW-1185">Reference proteome</keyword>
<reference evidence="2" key="1">
    <citation type="submission" date="2020-03" db="EMBL/GenBank/DDBJ databases">
        <title>Draft Genome Sequence of Cylindrodendrum hubeiense.</title>
        <authorList>
            <person name="Buettner E."/>
            <person name="Kellner H."/>
        </authorList>
    </citation>
    <scope>NUCLEOTIDE SEQUENCE</scope>
    <source>
        <strain evidence="2">IHI 201604</strain>
    </source>
</reference>
<gene>
    <name evidence="2" type="ORF">G7Z17_g10971</name>
</gene>
<dbReference type="OrthoDB" id="4923153at2759"/>
<sequence length="116" mass="13417">MAADEESVYSSANDNSDPDRDERTNAILQESSDAFDNLRSRVLAYQTERRNKESKSCAAHVKAMIEATERRKDIEARMANLVIKMNVTTQELEEMMMKGYFGREEDMRKNKDQKTT</sequence>
<proteinExistence type="predicted"/>
<accession>A0A9P5GWR2</accession>